<keyword evidence="2" id="KW-0808">Transferase</keyword>
<protein>
    <submittedName>
        <fullName evidence="2">Rhodanese-related sulfurtransferase</fullName>
    </submittedName>
</protein>
<dbReference type="EMBL" id="JACIJM010000002">
    <property type="protein sequence ID" value="MBB5721104.1"/>
    <property type="molecule type" value="Genomic_DNA"/>
</dbReference>
<evidence type="ECO:0000313" key="3">
    <source>
        <dbReference type="Proteomes" id="UP000535415"/>
    </source>
</evidence>
<comment type="caution">
    <text evidence="2">The sequence shown here is derived from an EMBL/GenBank/DDBJ whole genome shotgun (WGS) entry which is preliminary data.</text>
</comment>
<dbReference type="SMART" id="SM00450">
    <property type="entry name" value="RHOD"/>
    <property type="match status" value="1"/>
</dbReference>
<dbReference type="InterPro" id="IPR001763">
    <property type="entry name" value="Rhodanese-like_dom"/>
</dbReference>
<proteinExistence type="predicted"/>
<dbReference type="Gene3D" id="3.40.250.10">
    <property type="entry name" value="Rhodanese-like domain"/>
    <property type="match status" value="1"/>
</dbReference>
<evidence type="ECO:0000313" key="2">
    <source>
        <dbReference type="EMBL" id="MBB5721104.1"/>
    </source>
</evidence>
<feature type="domain" description="Rhodanese" evidence="1">
    <location>
        <begin position="51"/>
        <end position="151"/>
    </location>
</feature>
<dbReference type="GO" id="GO:0016740">
    <property type="term" value="F:transferase activity"/>
    <property type="evidence" value="ECO:0007669"/>
    <property type="project" value="UniProtKB-KW"/>
</dbReference>
<dbReference type="SUPFAM" id="SSF52821">
    <property type="entry name" value="Rhodanese/Cell cycle control phosphatase"/>
    <property type="match status" value="1"/>
</dbReference>
<dbReference type="CDD" id="cd00158">
    <property type="entry name" value="RHOD"/>
    <property type="match status" value="1"/>
</dbReference>
<keyword evidence="3" id="KW-1185">Reference proteome</keyword>
<name>A0A7W9EWZ6_9RHOB</name>
<gene>
    <name evidence="2" type="ORF">FHS72_000711</name>
</gene>
<dbReference type="Proteomes" id="UP000535415">
    <property type="component" value="Unassembled WGS sequence"/>
</dbReference>
<evidence type="ECO:0000259" key="1">
    <source>
        <dbReference type="PROSITE" id="PS50206"/>
    </source>
</evidence>
<accession>A0A7W9EWZ6</accession>
<dbReference type="PROSITE" id="PS50206">
    <property type="entry name" value="RHODANESE_3"/>
    <property type="match status" value="1"/>
</dbReference>
<dbReference type="RefSeq" id="WP_183525672.1">
    <property type="nucleotide sequence ID" value="NZ_JACIJM010000002.1"/>
</dbReference>
<dbReference type="AlphaFoldDB" id="A0A7W9EWZ6"/>
<organism evidence="2 3">
    <name type="scientific">Yoonia ponticola</name>
    <dbReference type="NCBI Taxonomy" id="1524255"/>
    <lineage>
        <taxon>Bacteria</taxon>
        <taxon>Pseudomonadati</taxon>
        <taxon>Pseudomonadota</taxon>
        <taxon>Alphaproteobacteria</taxon>
        <taxon>Rhodobacterales</taxon>
        <taxon>Paracoccaceae</taxon>
        <taxon>Yoonia</taxon>
    </lineage>
</organism>
<reference evidence="2 3" key="1">
    <citation type="submission" date="2020-08" db="EMBL/GenBank/DDBJ databases">
        <title>Genomic Encyclopedia of Type Strains, Phase IV (KMG-IV): sequencing the most valuable type-strain genomes for metagenomic binning, comparative biology and taxonomic classification.</title>
        <authorList>
            <person name="Goeker M."/>
        </authorList>
    </citation>
    <scope>NUCLEOTIDE SEQUENCE [LARGE SCALE GENOMIC DNA]</scope>
    <source>
        <strain evidence="2 3">DSM 101064</strain>
    </source>
</reference>
<dbReference type="Pfam" id="PF00581">
    <property type="entry name" value="Rhodanese"/>
    <property type="match status" value="1"/>
</dbReference>
<dbReference type="InterPro" id="IPR036873">
    <property type="entry name" value="Rhodanese-like_dom_sf"/>
</dbReference>
<sequence length="153" mass="15831">MNRRAFVGAGAIVVIAAGFAVVGGKNTFYSALTESFSGGILTATEAHAMAASGKITLIDIRRADEWAATGTGEGAHRIDLRADDFSKRVQQAADGDLTAPIALICARGVRSARVANQLITYGFTNIIDVPEGMLGSAAGPGWIARGLPLVKDT</sequence>